<protein>
    <submittedName>
        <fullName evidence="3">DegV family protein</fullName>
    </submittedName>
</protein>
<dbReference type="FunCoup" id="U2FKA8">
    <property type="interactions" value="4"/>
</dbReference>
<dbReference type="NCBIfam" id="TIGR00762">
    <property type="entry name" value="DegV"/>
    <property type="match status" value="1"/>
</dbReference>
<comment type="function">
    <text evidence="1">May bind long-chain fatty acids, such as palmitate, and may play a role in lipid transport or fatty acid metabolism.</text>
</comment>
<evidence type="ECO:0000313" key="3">
    <source>
        <dbReference type="EMBL" id="ERJ11669.1"/>
    </source>
</evidence>
<dbReference type="InParanoid" id="U2FKA8"/>
<reference evidence="3 4" key="2">
    <citation type="journal article" date="2013" name="PLoS ONE">
        <title>INDIGO - INtegrated Data Warehouse of MIcrobial GenOmes with Examples from the Red Sea Extremophiles.</title>
        <authorList>
            <person name="Alam I."/>
            <person name="Antunes A."/>
            <person name="Kamau A.A."/>
            <person name="Ba Alawi W."/>
            <person name="Kalkatawi M."/>
            <person name="Stingl U."/>
            <person name="Bajic V.B."/>
        </authorList>
    </citation>
    <scope>NUCLEOTIDE SEQUENCE [LARGE SCALE GENOMIC DNA]</scope>
    <source>
        <strain evidence="3 4">SSD-17B</strain>
    </source>
</reference>
<name>U2FKA8_9MOLU</name>
<evidence type="ECO:0000313" key="4">
    <source>
        <dbReference type="Proteomes" id="UP000005707"/>
    </source>
</evidence>
<keyword evidence="2" id="KW-0446">Lipid-binding</keyword>
<accession>U2FKA8</accession>
<reference evidence="3 4" key="1">
    <citation type="journal article" date="2011" name="J. Bacteriol.">
        <title>Genome sequence of Haloplasma contractile, an unusual contractile bacterium from a deep-sea anoxic brine lake.</title>
        <authorList>
            <person name="Antunes A."/>
            <person name="Alam I."/>
            <person name="El Dorry H."/>
            <person name="Siam R."/>
            <person name="Robertson A."/>
            <person name="Bajic V.B."/>
            <person name="Stingl U."/>
        </authorList>
    </citation>
    <scope>NUCLEOTIDE SEQUENCE [LARGE SCALE GENOMIC DNA]</scope>
    <source>
        <strain evidence="3 4">SSD-17B</strain>
    </source>
</reference>
<dbReference type="Proteomes" id="UP000005707">
    <property type="component" value="Unassembled WGS sequence"/>
</dbReference>
<gene>
    <name evidence="3" type="ORF">HLPCO_002370</name>
</gene>
<dbReference type="InterPro" id="IPR050270">
    <property type="entry name" value="DegV_domain_contain"/>
</dbReference>
<dbReference type="EMBL" id="AFNU02000009">
    <property type="protein sequence ID" value="ERJ11669.1"/>
    <property type="molecule type" value="Genomic_DNA"/>
</dbReference>
<dbReference type="RefSeq" id="WP_008825394.1">
    <property type="nucleotide sequence ID" value="NZ_AFNU02000009.1"/>
</dbReference>
<dbReference type="PANTHER" id="PTHR33434:SF3">
    <property type="entry name" value="DEGV DOMAIN-CONTAINING PROTEIN YITS"/>
    <property type="match status" value="1"/>
</dbReference>
<keyword evidence="4" id="KW-1185">Reference proteome</keyword>
<organism evidence="3 4">
    <name type="scientific">Haloplasma contractile SSD-17B</name>
    <dbReference type="NCBI Taxonomy" id="1033810"/>
    <lineage>
        <taxon>Bacteria</taxon>
        <taxon>Bacillati</taxon>
        <taxon>Mycoplasmatota</taxon>
        <taxon>Mollicutes</taxon>
        <taxon>Haloplasmatales</taxon>
        <taxon>Haloplasmataceae</taxon>
        <taxon>Haloplasma</taxon>
    </lineage>
</organism>
<comment type="caution">
    <text evidence="3">The sequence shown here is derived from an EMBL/GenBank/DDBJ whole genome shotgun (WGS) entry which is preliminary data.</text>
</comment>
<proteinExistence type="predicted"/>
<dbReference type="GO" id="GO:0008289">
    <property type="term" value="F:lipid binding"/>
    <property type="evidence" value="ECO:0007669"/>
    <property type="project" value="UniProtKB-KW"/>
</dbReference>
<dbReference type="Pfam" id="PF02645">
    <property type="entry name" value="DegV"/>
    <property type="match status" value="1"/>
</dbReference>
<dbReference type="OrthoDB" id="9780660at2"/>
<dbReference type="PROSITE" id="PS51482">
    <property type="entry name" value="DEGV"/>
    <property type="match status" value="1"/>
</dbReference>
<sequence>MAIKILTDSACDLPKQLCEQYEIDVMPLLVYVDEQEFRDTVDITPNKLYNAMREGAITKTAQVTYGTFEEKFKQLENSSDDYIYIGISSQLSGTYQTAKMVADHLQEDGHKINLTIIDSKCASLGLGLVVLNAAKMAQAGKSKESILSQIDHYCNHMEHLVSVDTLEYLQRGGRVSRTSAIVGNMLKIKPILHMEDGKLVALDKVRGRKRLYRKLLKMIEERGTKLDQQVVGINHADNLEAVMEIKDIISEKFGVTQFVINDAGSAVGAHTGPGLLALYFLDDPIK</sequence>
<dbReference type="Gene3D" id="3.40.50.10170">
    <property type="match status" value="1"/>
</dbReference>
<dbReference type="SUPFAM" id="SSF82549">
    <property type="entry name" value="DAK1/DegV-like"/>
    <property type="match status" value="1"/>
</dbReference>
<dbReference type="AlphaFoldDB" id="U2FKA8"/>
<dbReference type="InterPro" id="IPR043168">
    <property type="entry name" value="DegV_C"/>
</dbReference>
<dbReference type="InterPro" id="IPR003797">
    <property type="entry name" value="DegV"/>
</dbReference>
<evidence type="ECO:0000256" key="2">
    <source>
        <dbReference type="ARBA" id="ARBA00023121"/>
    </source>
</evidence>
<dbReference type="PANTHER" id="PTHR33434">
    <property type="entry name" value="DEGV DOMAIN-CONTAINING PROTEIN DR_1986-RELATED"/>
    <property type="match status" value="1"/>
</dbReference>
<dbReference type="eggNOG" id="COG1307">
    <property type="taxonomic scope" value="Bacteria"/>
</dbReference>
<evidence type="ECO:0000256" key="1">
    <source>
        <dbReference type="ARBA" id="ARBA00003238"/>
    </source>
</evidence>
<dbReference type="Gene3D" id="3.30.1180.10">
    <property type="match status" value="1"/>
</dbReference>